<dbReference type="InterPro" id="IPR036895">
    <property type="entry name" value="Uracil-DNA_glycosylase-like_sf"/>
</dbReference>
<comment type="caution">
    <text evidence="2">The sequence shown here is derived from an EMBL/GenBank/DDBJ whole genome shotgun (WGS) entry which is preliminary data.</text>
</comment>
<name>A0A9D1EU48_9FIRM</name>
<organism evidence="2 3">
    <name type="scientific">Candidatus Limivivens intestinipullorum</name>
    <dbReference type="NCBI Taxonomy" id="2840858"/>
    <lineage>
        <taxon>Bacteria</taxon>
        <taxon>Bacillati</taxon>
        <taxon>Bacillota</taxon>
        <taxon>Clostridia</taxon>
        <taxon>Lachnospirales</taxon>
        <taxon>Lachnospiraceae</taxon>
        <taxon>Lachnospiraceae incertae sedis</taxon>
        <taxon>Candidatus Limivivens</taxon>
    </lineage>
</organism>
<proteinExistence type="predicted"/>
<gene>
    <name evidence="2" type="ORF">IAB44_12295</name>
</gene>
<dbReference type="CDD" id="cd10032">
    <property type="entry name" value="UDG-F6_HDG"/>
    <property type="match status" value="1"/>
</dbReference>
<dbReference type="SMART" id="SM00987">
    <property type="entry name" value="UreE_C"/>
    <property type="match status" value="1"/>
</dbReference>
<accession>A0A9D1EU48</accession>
<evidence type="ECO:0000313" key="3">
    <source>
        <dbReference type="Proteomes" id="UP000823935"/>
    </source>
</evidence>
<keyword evidence="2" id="KW-0378">Hydrolase</keyword>
<dbReference type="Gene3D" id="3.40.470.10">
    <property type="entry name" value="Uracil-DNA glycosylase-like domain"/>
    <property type="match status" value="1"/>
</dbReference>
<keyword evidence="2" id="KW-0326">Glycosidase</keyword>
<dbReference type="SMART" id="SM00986">
    <property type="entry name" value="UDG"/>
    <property type="match status" value="1"/>
</dbReference>
<reference evidence="2" key="2">
    <citation type="journal article" date="2021" name="PeerJ">
        <title>Extensive microbial diversity within the chicken gut microbiome revealed by metagenomics and culture.</title>
        <authorList>
            <person name="Gilroy R."/>
            <person name="Ravi A."/>
            <person name="Getino M."/>
            <person name="Pursley I."/>
            <person name="Horton D.L."/>
            <person name="Alikhan N.F."/>
            <person name="Baker D."/>
            <person name="Gharbi K."/>
            <person name="Hall N."/>
            <person name="Watson M."/>
            <person name="Adriaenssens E.M."/>
            <person name="Foster-Nyarko E."/>
            <person name="Jarju S."/>
            <person name="Secka A."/>
            <person name="Antonio M."/>
            <person name="Oren A."/>
            <person name="Chaudhuri R.R."/>
            <person name="La Ragione R."/>
            <person name="Hildebrand F."/>
            <person name="Pallen M.J."/>
        </authorList>
    </citation>
    <scope>NUCLEOTIDE SEQUENCE</scope>
    <source>
        <strain evidence="2">CHK190-19873</strain>
    </source>
</reference>
<dbReference type="SUPFAM" id="SSF52141">
    <property type="entry name" value="Uracil-DNA glycosylase-like"/>
    <property type="match status" value="1"/>
</dbReference>
<dbReference type="InterPro" id="IPR005122">
    <property type="entry name" value="Uracil-DNA_glycosylase-like"/>
</dbReference>
<evidence type="ECO:0000259" key="1">
    <source>
        <dbReference type="SMART" id="SM00986"/>
    </source>
</evidence>
<dbReference type="Proteomes" id="UP000823935">
    <property type="component" value="Unassembled WGS sequence"/>
</dbReference>
<sequence length="177" mass="19829">MAEYKRVRHTFEPVYDDHSSVLILGTFPSVKSREQNFYYGHPGNRFWRVLAKVTGQPMPETIEEKRAFLLANGIALWDVIAECDIAGSSDSSIRNVVPAPLEQVLFAARIQKIFANGAKAWELYHRFALPRLLPLLGPDQRETAEQIQKLPSTSPANAAWSLDRLAKAWSPVKGLAA</sequence>
<dbReference type="GO" id="GO:0033958">
    <property type="term" value="F:DNA-deoxyinosine glycosylase activity"/>
    <property type="evidence" value="ECO:0007669"/>
    <property type="project" value="UniProtKB-EC"/>
</dbReference>
<reference evidence="2" key="1">
    <citation type="submission" date="2020-10" db="EMBL/GenBank/DDBJ databases">
        <authorList>
            <person name="Gilroy R."/>
        </authorList>
    </citation>
    <scope>NUCLEOTIDE SEQUENCE</scope>
    <source>
        <strain evidence="2">CHK190-19873</strain>
    </source>
</reference>
<dbReference type="InterPro" id="IPR026353">
    <property type="entry name" value="Hypoxan-DNA_Glyclase"/>
</dbReference>
<dbReference type="EC" id="3.2.2.15" evidence="2"/>
<dbReference type="EMBL" id="DVIQ01000074">
    <property type="protein sequence ID" value="HIS32305.1"/>
    <property type="molecule type" value="Genomic_DNA"/>
</dbReference>
<protein>
    <submittedName>
        <fullName evidence="2">DNA-deoxyinosine glycosylase</fullName>
        <ecNumber evidence="2">3.2.2.15</ecNumber>
    </submittedName>
</protein>
<dbReference type="AlphaFoldDB" id="A0A9D1EU48"/>
<dbReference type="Pfam" id="PF03167">
    <property type="entry name" value="UDG"/>
    <property type="match status" value="1"/>
</dbReference>
<dbReference type="NCBIfam" id="TIGR04274">
    <property type="entry name" value="hypoxanDNAglyco"/>
    <property type="match status" value="1"/>
</dbReference>
<evidence type="ECO:0000313" key="2">
    <source>
        <dbReference type="EMBL" id="HIS32305.1"/>
    </source>
</evidence>
<feature type="domain" description="Uracil-DNA glycosylase-like" evidence="1">
    <location>
        <begin position="13"/>
        <end position="173"/>
    </location>
</feature>